<feature type="transmembrane region" description="Helical" evidence="5">
    <location>
        <begin position="39"/>
        <end position="62"/>
    </location>
</feature>
<keyword evidence="2" id="KW-0813">Transport</keyword>
<keyword evidence="5" id="KW-0812">Transmembrane</keyword>
<dbReference type="OrthoDB" id="5865932at2759"/>
<evidence type="ECO:0000256" key="1">
    <source>
        <dbReference type="ARBA" id="ARBA00004240"/>
    </source>
</evidence>
<keyword evidence="3" id="KW-0732">Signal</keyword>
<evidence type="ECO:0000256" key="5">
    <source>
        <dbReference type="SAM" id="Phobius"/>
    </source>
</evidence>
<name>A0A834RDX8_SARSC</name>
<comment type="subcellular location">
    <subcellularLocation>
        <location evidence="1">Endoplasmic reticulum</location>
    </subcellularLocation>
</comment>
<dbReference type="GO" id="GO:0005794">
    <property type="term" value="C:Golgi apparatus"/>
    <property type="evidence" value="ECO:0007669"/>
    <property type="project" value="TreeGrafter"/>
</dbReference>
<dbReference type="PANTHER" id="PTHR13024:SF0">
    <property type="entry name" value="MICROSOMAL TRIACYLGLYCEROL TRANSFER PROTEIN"/>
    <property type="match status" value="1"/>
</dbReference>
<evidence type="ECO:0000256" key="4">
    <source>
        <dbReference type="ARBA" id="ARBA00022824"/>
    </source>
</evidence>
<keyword evidence="5" id="KW-0472">Membrane</keyword>
<protein>
    <submittedName>
        <fullName evidence="7">Microsomal triglyceride transfer protein large subunit</fullName>
    </submittedName>
</protein>
<dbReference type="EMBL" id="WVUK01000048">
    <property type="protein sequence ID" value="KAF7495474.1"/>
    <property type="molecule type" value="Genomic_DNA"/>
</dbReference>
<feature type="domain" description="MTP large subunit lipid-binding" evidence="6">
    <location>
        <begin position="719"/>
        <end position="1014"/>
    </location>
</feature>
<dbReference type="Pfam" id="PF19444">
    <property type="entry name" value="MTP_lip_bd"/>
    <property type="match status" value="1"/>
</dbReference>
<dbReference type="InterPro" id="IPR045811">
    <property type="entry name" value="MTP_lip-bd"/>
</dbReference>
<dbReference type="GO" id="GO:0042157">
    <property type="term" value="P:lipoprotein metabolic process"/>
    <property type="evidence" value="ECO:0007669"/>
    <property type="project" value="TreeGrafter"/>
</dbReference>
<evidence type="ECO:0000313" key="8">
    <source>
        <dbReference type="EnsemblMetazoa" id="KAF7495474.1"/>
    </source>
</evidence>
<dbReference type="GO" id="GO:0008289">
    <property type="term" value="F:lipid binding"/>
    <property type="evidence" value="ECO:0007669"/>
    <property type="project" value="InterPro"/>
</dbReference>
<keyword evidence="4" id="KW-0256">Endoplasmic reticulum</keyword>
<keyword evidence="9" id="KW-1185">Reference proteome</keyword>
<organism evidence="7">
    <name type="scientific">Sarcoptes scabiei</name>
    <name type="common">Itch mite</name>
    <name type="synonym">Acarus scabiei</name>
    <dbReference type="NCBI Taxonomy" id="52283"/>
    <lineage>
        <taxon>Eukaryota</taxon>
        <taxon>Metazoa</taxon>
        <taxon>Ecdysozoa</taxon>
        <taxon>Arthropoda</taxon>
        <taxon>Chelicerata</taxon>
        <taxon>Arachnida</taxon>
        <taxon>Acari</taxon>
        <taxon>Acariformes</taxon>
        <taxon>Sarcoptiformes</taxon>
        <taxon>Astigmata</taxon>
        <taxon>Psoroptidia</taxon>
        <taxon>Sarcoptoidea</taxon>
        <taxon>Sarcoptidae</taxon>
        <taxon>Sarcoptinae</taxon>
        <taxon>Sarcoptes</taxon>
    </lineage>
</organism>
<dbReference type="InterPro" id="IPR016024">
    <property type="entry name" value="ARM-type_fold"/>
</dbReference>
<evidence type="ECO:0000313" key="9">
    <source>
        <dbReference type="Proteomes" id="UP000070412"/>
    </source>
</evidence>
<dbReference type="GO" id="GO:0005548">
    <property type="term" value="F:phospholipid transporter activity"/>
    <property type="evidence" value="ECO:0007669"/>
    <property type="project" value="InterPro"/>
</dbReference>
<evidence type="ECO:0000313" key="7">
    <source>
        <dbReference type="EMBL" id="KAF7495474.1"/>
    </source>
</evidence>
<reference evidence="8" key="3">
    <citation type="submission" date="2022-06" db="UniProtKB">
        <authorList>
            <consortium name="EnsemblMetazoa"/>
        </authorList>
    </citation>
    <scope>IDENTIFICATION</scope>
</reference>
<reference evidence="9" key="1">
    <citation type="journal article" date="2020" name="PLoS Negl. Trop. Dis.">
        <title>High-quality nuclear genome for Sarcoptes scabiei-A critical resource for a neglected parasite.</title>
        <authorList>
            <person name="Korhonen P.K."/>
            <person name="Gasser R.B."/>
            <person name="Ma G."/>
            <person name="Wang T."/>
            <person name="Stroehlein A.J."/>
            <person name="Young N.D."/>
            <person name="Ang C.S."/>
            <person name="Fernando D.D."/>
            <person name="Lu H.C."/>
            <person name="Taylor S."/>
            <person name="Reynolds S.L."/>
            <person name="Mofiz E."/>
            <person name="Najaraj S.H."/>
            <person name="Gowda H."/>
            <person name="Madugundu A."/>
            <person name="Renuse S."/>
            <person name="Holt D."/>
            <person name="Pandey A."/>
            <person name="Papenfuss A.T."/>
            <person name="Fischer K."/>
        </authorList>
    </citation>
    <scope>NUCLEOTIDE SEQUENCE [LARGE SCALE GENOMIC DNA]</scope>
</reference>
<evidence type="ECO:0000256" key="2">
    <source>
        <dbReference type="ARBA" id="ARBA00022448"/>
    </source>
</evidence>
<proteinExistence type="predicted"/>
<dbReference type="PANTHER" id="PTHR13024">
    <property type="entry name" value="MICROSOMAL TRIGLYCERIDE TRANSFER PROTEIN, LARGE SUBUNIT"/>
    <property type="match status" value="1"/>
</dbReference>
<accession>A0A834RDX8</accession>
<dbReference type="AlphaFoldDB" id="A0A834RDX8"/>
<keyword evidence="5" id="KW-1133">Transmembrane helix</keyword>
<reference evidence="7" key="2">
    <citation type="submission" date="2020-01" db="EMBL/GenBank/DDBJ databases">
        <authorList>
            <person name="Korhonen P.K.K."/>
            <person name="Guangxu M.G."/>
            <person name="Wang T.W."/>
            <person name="Stroehlein A.J.S."/>
            <person name="Young N.D."/>
            <person name="Ang C.-S.A."/>
            <person name="Fernando D.W.F."/>
            <person name="Lu H.L."/>
            <person name="Taylor S.T."/>
            <person name="Ehtesham M.E.M."/>
            <person name="Najaraj S.H.N."/>
            <person name="Harsha G.H.G."/>
            <person name="Madugundu A.M."/>
            <person name="Renuse S.R."/>
            <person name="Holt D.H."/>
            <person name="Pandey A.P."/>
            <person name="Papenfuss A.P."/>
            <person name="Gasser R.B.G."/>
            <person name="Fischer K.F."/>
        </authorList>
    </citation>
    <scope>NUCLEOTIDE SEQUENCE</scope>
    <source>
        <strain evidence="7">SSS_KF_BRIS2020</strain>
    </source>
</reference>
<gene>
    <name evidence="7" type="ORF">SSS_6553</name>
</gene>
<dbReference type="EnsemblMetazoa" id="SSS_6553s_mrna">
    <property type="protein sequence ID" value="KAF7495474.1"/>
    <property type="gene ID" value="SSS_6553"/>
</dbReference>
<evidence type="ECO:0000256" key="3">
    <source>
        <dbReference type="ARBA" id="ARBA00022729"/>
    </source>
</evidence>
<dbReference type="GO" id="GO:0005783">
    <property type="term" value="C:endoplasmic reticulum"/>
    <property type="evidence" value="ECO:0007669"/>
    <property type="project" value="UniProtKB-SubCell"/>
</dbReference>
<evidence type="ECO:0000259" key="6">
    <source>
        <dbReference type="Pfam" id="PF19444"/>
    </source>
</evidence>
<dbReference type="GO" id="GO:0016323">
    <property type="term" value="C:basolateral plasma membrane"/>
    <property type="evidence" value="ECO:0007669"/>
    <property type="project" value="TreeGrafter"/>
</dbReference>
<sequence length="1028" mass="117832">MLIAIHINGHSTDHQHHHHHYYHLVGANNWTIFTRMIKIICLLFVQFLFTLNLGAPACHGLLIGTQYSYSYRSSLILNNDDNLEPAGFKLEGQVTIKNIWQNNEAYLAAIDLKQFRFHPRESMRKRFVSDGPVINHWPIVLAHIEIGNGEVKNLFIQNNEMDSKIHIESTHLNLVIAILNALRNKKGTKLVWYDWEQNNQILVRKYRSQDRINSSRSSLLSPLYEEEWIMESKLASDHDITEMVSGWQNITFGSKIYPKAHSKLFANFDLKLIDQKHDVSTSSRITKAESISEAVNLFGEYLGNKKMINLGPGHFRSEKKCCKPHFCGEIDEFVHNYREALSEDKALATNSMSLAHLRLLTYIHVNQAQLKRQQIASLLNKYAQTRLTDGNILSILLDVIATSRHPESMLAALDFLNLPKCRSEERVKDCERFLMVIAVSGSAVANMGSSFAATHSLSLNQLINLFIPLVSNHNNNDEWADERVYHSFLMTIASLLHSYRVYIKSIENQNHPNITVNLAYSEHHNKNFLDHISTEDSVQSLIEGFIQSNSDSINLLKHNQKFSSFAEKVIKHLQNGLDRCKNTECRIVYLGALGNLRILSKHGVFNTLKNYSLNSGKRESVAAMKAIRDCVQFEAENDRLLDNEKLSTRLRRFLLRIVYDSEIETTSRLIGAELLANHIDRDGNLTIELVQHLDRFPSELATMIWKRAVIKVLSKHRKRSENWHLHSKILSGSSASFRYVMAQSQFANASYGVFLELLKGKLPKETSFNFDISQNDLYQDIITVGLFARGLQSFAGQDSSEQDSNDLDREQEEEPTLAGMTLKVMDQQLRPFLFFSSTSELMGHVWSGSASEPTPVFRANLLLADYFDIKPLINGFLVEQSLKGIFSLNLKGEIQISLWNRNSHSNVQTSGAVLFQGSQEIFFTSDLQTSARKLFSFGGESKLDFITDFDFYSSPFRICIQITQPEFIFRHNTRKYEQLYSKDLHRRIHRRSYKIPAKSYILNRDNSEMCALMNEPETGLEHPNLDIF</sequence>
<dbReference type="Proteomes" id="UP000070412">
    <property type="component" value="Unassembled WGS sequence"/>
</dbReference>
<dbReference type="InterPro" id="IPR039988">
    <property type="entry name" value="MTTP"/>
</dbReference>
<dbReference type="SUPFAM" id="SSF48371">
    <property type="entry name" value="ARM repeat"/>
    <property type="match status" value="1"/>
</dbReference>